<evidence type="ECO:0000313" key="1">
    <source>
        <dbReference type="EMBL" id="BAU47359.1"/>
    </source>
</evidence>
<proteinExistence type="predicted"/>
<evidence type="ECO:0000313" key="2">
    <source>
        <dbReference type="Proteomes" id="UP000218899"/>
    </source>
</evidence>
<organism evidence="1 2">
    <name type="scientific">Sulfurifustis variabilis</name>
    <dbReference type="NCBI Taxonomy" id="1675686"/>
    <lineage>
        <taxon>Bacteria</taxon>
        <taxon>Pseudomonadati</taxon>
        <taxon>Pseudomonadota</taxon>
        <taxon>Gammaproteobacteria</taxon>
        <taxon>Acidiferrobacterales</taxon>
        <taxon>Acidiferrobacteraceae</taxon>
        <taxon>Sulfurifustis</taxon>
    </lineage>
</organism>
<dbReference type="OrthoDB" id="2656750at2"/>
<name>A0A1B4V1K2_9GAMM</name>
<dbReference type="AlphaFoldDB" id="A0A1B4V1K2"/>
<keyword evidence="2" id="KW-1185">Reference proteome</keyword>
<gene>
    <name evidence="1" type="ORF">SVA_0780</name>
</gene>
<accession>A0A1B4V1K2</accession>
<reference evidence="1 2" key="1">
    <citation type="submission" date="2015-08" db="EMBL/GenBank/DDBJ databases">
        <title>Complete genome sequence of Sulfurifustis variabilis.</title>
        <authorList>
            <person name="Miura A."/>
            <person name="Kojima H."/>
            <person name="Fukui M."/>
        </authorList>
    </citation>
    <scope>NUCLEOTIDE SEQUENCE [LARGE SCALE GENOMIC DNA]</scope>
    <source>
        <strain evidence="2">skN76</strain>
    </source>
</reference>
<protein>
    <submittedName>
        <fullName evidence="1">SinR</fullName>
    </submittedName>
</protein>
<dbReference type="KEGG" id="sva:SVA_0780"/>
<sequence length="89" mass="9960">MATFVISYDLNKPGQDYSSLFEAIKNLGNWWHCLDSTWVVVSNLNASQIRDALKARMDASDALLVVQSANIGAWHGFKDNCASWLKNNL</sequence>
<dbReference type="Proteomes" id="UP000218899">
    <property type="component" value="Chromosome"/>
</dbReference>
<dbReference type="EMBL" id="AP014936">
    <property type="protein sequence ID" value="BAU47359.1"/>
    <property type="molecule type" value="Genomic_DNA"/>
</dbReference>